<evidence type="ECO:0000256" key="2">
    <source>
        <dbReference type="ARBA" id="ARBA00009560"/>
    </source>
</evidence>
<gene>
    <name evidence="9" type="ORF">CHIRRI_LOCUS8395</name>
</gene>
<feature type="domain" description="DNA polymerase alpha/delta/epsilon subunit B" evidence="7">
    <location>
        <begin position="287"/>
        <end position="483"/>
    </location>
</feature>
<accession>A0A9N9WVG1</accession>
<evidence type="ECO:0000313" key="10">
    <source>
        <dbReference type="Proteomes" id="UP001153620"/>
    </source>
</evidence>
<name>A0A9N9WVG1_9DIPT</name>
<reference evidence="9" key="1">
    <citation type="submission" date="2022-01" db="EMBL/GenBank/DDBJ databases">
        <authorList>
            <person name="King R."/>
        </authorList>
    </citation>
    <scope>NUCLEOTIDE SEQUENCE</scope>
</reference>
<dbReference type="Proteomes" id="UP001153620">
    <property type="component" value="Chromosome 2"/>
</dbReference>
<dbReference type="GO" id="GO:0042276">
    <property type="term" value="P:error-prone translesion synthesis"/>
    <property type="evidence" value="ECO:0007669"/>
    <property type="project" value="TreeGrafter"/>
</dbReference>
<keyword evidence="4 6" id="KW-0238">DNA-binding</keyword>
<sequence>MDVNKIKLEITRFFKMSGFQMRTEVAMLLVDKIKEFSLEDRKKFLGTALSNIQNQNIENNSIEIDNVKSILRDSGNRENFNEESETIFSVINAFDVPSYEYIKESKKFIIKKNKRKLLAPPTSRSEYIRNRYNTILQRILRHDLFAPNHNENIRTSEVESKKFSLKYAENLLSASTINEVVMLGLLSKFKEGKFYLEDPTGAIPIDLNEAKFHSGLYTEGGFMLAEGSYNDGVLKVNGLGFPPLEPATSSRAYFGTQNYWGGPSPTLLKYSKRLLDYERLNFGASLIFLSDCWLDDSNVMDRLKKLFLGFDDSPPIAIILMGPFLKNKGSPALLRSKFAQLSDILDLTFTLKNETDIVLVPDIEDPTSANILPRPPLPQTIVQDMMKKHKRVILATNPCRLQYCTQEIVVCRLDLLRKLCRNTIKFPENGQLADHFARTLMCQASLTPFIQLVMPTYWDFDSSLSLYPLPDLIVIGDNSTDFQRTHNDCTIVNTGSFPRSKYSFKLYTPSSKLIEDSQIPDDDNENES</sequence>
<dbReference type="InterPro" id="IPR016266">
    <property type="entry name" value="POLE2"/>
</dbReference>
<protein>
    <recommendedName>
        <fullName evidence="6">DNA polymerase epsilon subunit</fullName>
    </recommendedName>
    <alternativeName>
        <fullName evidence="6">DNA polymerase II subunit 2</fullName>
    </alternativeName>
</protein>
<evidence type="ECO:0000256" key="6">
    <source>
        <dbReference type="PIRNR" id="PIRNR000799"/>
    </source>
</evidence>
<comment type="function">
    <text evidence="6">Participates in DNA repair and in chromosomal DNA replication.</text>
</comment>
<dbReference type="Gene3D" id="1.10.8.60">
    <property type="match status" value="1"/>
</dbReference>
<dbReference type="Gene3D" id="3.60.21.60">
    <property type="match status" value="1"/>
</dbReference>
<dbReference type="EMBL" id="OU895878">
    <property type="protein sequence ID" value="CAG9805523.1"/>
    <property type="molecule type" value="Genomic_DNA"/>
</dbReference>
<dbReference type="GO" id="GO:0006261">
    <property type="term" value="P:DNA-templated DNA replication"/>
    <property type="evidence" value="ECO:0007669"/>
    <property type="project" value="InterPro"/>
</dbReference>
<evidence type="ECO:0000259" key="7">
    <source>
        <dbReference type="Pfam" id="PF04042"/>
    </source>
</evidence>
<evidence type="ECO:0000256" key="4">
    <source>
        <dbReference type="ARBA" id="ARBA00023125"/>
    </source>
</evidence>
<dbReference type="PIRSF" id="PIRSF000799">
    <property type="entry name" value="DNA_pol_eps_2"/>
    <property type="match status" value="1"/>
</dbReference>
<dbReference type="GO" id="GO:0008622">
    <property type="term" value="C:epsilon DNA polymerase complex"/>
    <property type="evidence" value="ECO:0007669"/>
    <property type="project" value="UniProtKB-UniRule"/>
</dbReference>
<dbReference type="AlphaFoldDB" id="A0A9N9WVG1"/>
<dbReference type="OrthoDB" id="10254730at2759"/>
<dbReference type="PANTHER" id="PTHR12708:SF0">
    <property type="entry name" value="DNA POLYMERASE EPSILON SUBUNIT 2"/>
    <property type="match status" value="1"/>
</dbReference>
<evidence type="ECO:0000256" key="5">
    <source>
        <dbReference type="ARBA" id="ARBA00023242"/>
    </source>
</evidence>
<dbReference type="InterPro" id="IPR007185">
    <property type="entry name" value="DNA_pol_a/d/e_bsu"/>
</dbReference>
<dbReference type="PANTHER" id="PTHR12708">
    <property type="entry name" value="DNA POLYMERASE EPSILON SUBUNIT B"/>
    <property type="match status" value="1"/>
</dbReference>
<keyword evidence="10" id="KW-1185">Reference proteome</keyword>
<evidence type="ECO:0000256" key="3">
    <source>
        <dbReference type="ARBA" id="ARBA00022705"/>
    </source>
</evidence>
<evidence type="ECO:0000313" key="9">
    <source>
        <dbReference type="EMBL" id="CAG9805523.1"/>
    </source>
</evidence>
<comment type="subcellular location">
    <subcellularLocation>
        <location evidence="1 6">Nucleus</location>
    </subcellularLocation>
</comment>
<dbReference type="InterPro" id="IPR024639">
    <property type="entry name" value="DNA_pol_e_bsu_N"/>
</dbReference>
<dbReference type="Pfam" id="PF12213">
    <property type="entry name" value="Dpoe2NT"/>
    <property type="match status" value="1"/>
</dbReference>
<evidence type="ECO:0000256" key="1">
    <source>
        <dbReference type="ARBA" id="ARBA00004123"/>
    </source>
</evidence>
<proteinExistence type="inferred from homology"/>
<evidence type="ECO:0000259" key="8">
    <source>
        <dbReference type="Pfam" id="PF12213"/>
    </source>
</evidence>
<feature type="domain" description="DNA polymerase epsilon subunit B N-terminal" evidence="8">
    <location>
        <begin position="4"/>
        <end position="72"/>
    </location>
</feature>
<dbReference type="Pfam" id="PF04042">
    <property type="entry name" value="DNA_pol_E_B"/>
    <property type="match status" value="1"/>
</dbReference>
<dbReference type="GO" id="GO:0003677">
    <property type="term" value="F:DNA binding"/>
    <property type="evidence" value="ECO:0007669"/>
    <property type="project" value="UniProtKB-UniRule"/>
</dbReference>
<keyword evidence="3 6" id="KW-0235">DNA replication</keyword>
<reference evidence="9" key="2">
    <citation type="submission" date="2022-10" db="EMBL/GenBank/DDBJ databases">
        <authorList>
            <consortium name="ENA_rothamsted_submissions"/>
            <consortium name="culmorum"/>
            <person name="King R."/>
        </authorList>
    </citation>
    <scope>NUCLEOTIDE SEQUENCE</scope>
</reference>
<comment type="similarity">
    <text evidence="2 6">Belongs to the DNA polymerase epsilon subunit B family.</text>
</comment>
<keyword evidence="5 6" id="KW-0539">Nucleus</keyword>
<organism evidence="9 10">
    <name type="scientific">Chironomus riparius</name>
    <dbReference type="NCBI Taxonomy" id="315576"/>
    <lineage>
        <taxon>Eukaryota</taxon>
        <taxon>Metazoa</taxon>
        <taxon>Ecdysozoa</taxon>
        <taxon>Arthropoda</taxon>
        <taxon>Hexapoda</taxon>
        <taxon>Insecta</taxon>
        <taxon>Pterygota</taxon>
        <taxon>Neoptera</taxon>
        <taxon>Endopterygota</taxon>
        <taxon>Diptera</taxon>
        <taxon>Nematocera</taxon>
        <taxon>Chironomoidea</taxon>
        <taxon>Chironomidae</taxon>
        <taxon>Chironominae</taxon>
        <taxon>Chironomus</taxon>
    </lineage>
</organism>